<comment type="caution">
    <text evidence="7">The sequence shown here is derived from an EMBL/GenBank/DDBJ whole genome shotgun (WGS) entry which is preliminary data.</text>
</comment>
<evidence type="ECO:0000256" key="6">
    <source>
        <dbReference type="SAM" id="MobiDB-lite"/>
    </source>
</evidence>
<evidence type="ECO:0000256" key="2">
    <source>
        <dbReference type="ARBA" id="ARBA00022857"/>
    </source>
</evidence>
<gene>
    <name evidence="7" type="primary">HSD1</name>
    <name evidence="7" type="ORF">Focb16_v008191</name>
</gene>
<dbReference type="AlphaFoldDB" id="A0A559LUT5"/>
<dbReference type="InterPro" id="IPR036291">
    <property type="entry name" value="NAD(P)-bd_dom_sf"/>
</dbReference>
<accession>A0A559LUT5</accession>
<dbReference type="InterPro" id="IPR002347">
    <property type="entry name" value="SDR_fam"/>
</dbReference>
<comment type="function">
    <text evidence="4">Putative oxidoreductase.</text>
</comment>
<keyword evidence="3" id="KW-0560">Oxidoreductase</keyword>
<evidence type="ECO:0000256" key="5">
    <source>
        <dbReference type="RuleBase" id="RU000363"/>
    </source>
</evidence>
<evidence type="ECO:0000256" key="1">
    <source>
        <dbReference type="ARBA" id="ARBA00006484"/>
    </source>
</evidence>
<evidence type="ECO:0000313" key="7">
    <source>
        <dbReference type="EMBL" id="TVY79143.1"/>
    </source>
</evidence>
<comment type="similarity">
    <text evidence="1 5">Belongs to the short-chain dehydrogenases/reductases (SDR) family.</text>
</comment>
<dbReference type="GO" id="GO:0016491">
    <property type="term" value="F:oxidoreductase activity"/>
    <property type="evidence" value="ECO:0007669"/>
    <property type="project" value="UniProtKB-KW"/>
</dbReference>
<protein>
    <submittedName>
        <fullName evidence="7">11-beta-hydroxysteroid dehydrogenase 1B</fullName>
    </submittedName>
</protein>
<name>A0A559LUT5_FUSOC</name>
<dbReference type="PANTHER" id="PTHR44196">
    <property type="entry name" value="DEHYDROGENASE/REDUCTASE SDR FAMILY MEMBER 7B"/>
    <property type="match status" value="1"/>
</dbReference>
<dbReference type="Pfam" id="PF00106">
    <property type="entry name" value="adh_short"/>
    <property type="match status" value="1"/>
</dbReference>
<dbReference type="SUPFAM" id="SSF51735">
    <property type="entry name" value="NAD(P)-binding Rossmann-fold domains"/>
    <property type="match status" value="1"/>
</dbReference>
<dbReference type="PRINTS" id="PR00080">
    <property type="entry name" value="SDRFAMILY"/>
</dbReference>
<organism evidence="7 8">
    <name type="scientific">Fusarium oxysporum f. sp. cubense</name>
    <dbReference type="NCBI Taxonomy" id="61366"/>
    <lineage>
        <taxon>Eukaryota</taxon>
        <taxon>Fungi</taxon>
        <taxon>Dikarya</taxon>
        <taxon>Ascomycota</taxon>
        <taxon>Pezizomycotina</taxon>
        <taxon>Sordariomycetes</taxon>
        <taxon>Hypocreomycetidae</taxon>
        <taxon>Hypocreales</taxon>
        <taxon>Nectriaceae</taxon>
        <taxon>Fusarium</taxon>
        <taxon>Fusarium oxysporum species complex</taxon>
    </lineage>
</organism>
<dbReference type="PROSITE" id="PS00061">
    <property type="entry name" value="ADH_SHORT"/>
    <property type="match status" value="1"/>
</dbReference>
<proteinExistence type="inferred from homology"/>
<evidence type="ECO:0000313" key="8">
    <source>
        <dbReference type="Proteomes" id="UP000320707"/>
    </source>
</evidence>
<dbReference type="Proteomes" id="UP000320707">
    <property type="component" value="Unassembled WGS sequence"/>
</dbReference>
<feature type="region of interest" description="Disordered" evidence="6">
    <location>
        <begin position="327"/>
        <end position="346"/>
    </location>
</feature>
<keyword evidence="2" id="KW-0521">NADP</keyword>
<dbReference type="EMBL" id="SRMI01000001">
    <property type="protein sequence ID" value="TVY79143.1"/>
    <property type="molecule type" value="Genomic_DNA"/>
</dbReference>
<dbReference type="PRINTS" id="PR00081">
    <property type="entry name" value="GDHRDH"/>
</dbReference>
<evidence type="ECO:0000256" key="4">
    <source>
        <dbReference type="ARBA" id="ARBA00037096"/>
    </source>
</evidence>
<dbReference type="GO" id="GO:0016020">
    <property type="term" value="C:membrane"/>
    <property type="evidence" value="ECO:0007669"/>
    <property type="project" value="TreeGrafter"/>
</dbReference>
<dbReference type="PANTHER" id="PTHR44196:SF1">
    <property type="entry name" value="DEHYDROGENASE_REDUCTASE SDR FAMILY MEMBER 7B"/>
    <property type="match status" value="1"/>
</dbReference>
<dbReference type="Gene3D" id="3.40.50.720">
    <property type="entry name" value="NAD(P)-binding Rossmann-like Domain"/>
    <property type="match status" value="1"/>
</dbReference>
<reference evidence="7 8" key="1">
    <citation type="journal article" date="2019" name="Microbiol. Resour. Announc.">
        <title>High-quality draft genome sequence of Fusarium oxysporum f. sp. cubense strain 160527, a causal agent of Panama disease.</title>
        <authorList>
            <person name="Asai S."/>
            <person name="Ayukawa Y."/>
            <person name="Gan P."/>
            <person name="Masuda S."/>
            <person name="Komatsu K."/>
            <person name="Shirasu K."/>
            <person name="Arie T."/>
        </authorList>
    </citation>
    <scope>NUCLEOTIDE SEQUENCE [LARGE SCALE GENOMIC DNA]</scope>
    <source>
        <strain evidence="7 8">160527</strain>
    </source>
</reference>
<sequence>MNPQPIEVAPRLHNEIYPTISPDKFSNNFNGQVVVVTGETDGHCKVRIEIDKGLGASGTIGQAIAQSFARAGADLYLVAFKSPNLEAIKEKCLSEGAGRVVTGRYDLSQPEACESLQRDAIDAMGHIDVLVNNAGVPGVRMFHTQNPSDFTKDIAVNLHGPVHLLRLFLPHFMDRRMGCVINVVSRAGTIDGPFNSSYSTSKAALIRLTGCVQMEVDMLGFHDIHLYALHPGAVLTGMTKATEFDPNILEHIPDFKAKMSGWLEKFKDSPFLAGMTSVALASGMAKKLLRGRYFDCEQDLGDLLAQGEEISKKPYYTLGVQFPGGLPNDGGMENLDSEPPNTDFTL</sequence>
<dbReference type="CDD" id="cd05233">
    <property type="entry name" value="SDR_c"/>
    <property type="match status" value="1"/>
</dbReference>
<evidence type="ECO:0000256" key="3">
    <source>
        <dbReference type="ARBA" id="ARBA00023002"/>
    </source>
</evidence>
<dbReference type="InterPro" id="IPR020904">
    <property type="entry name" value="Sc_DH/Rdtase_CS"/>
</dbReference>